<sequence>MRRTSRVLSVAVLASAALGVFAGSGSADPGGTPRPAGAGEPAAEVTPADVGPGGTVTVSVTCDRAGEAAPDALDAVSPAFEGGTVALLKVAGADDTTTGAAYRGTARVATAGNLQGDPDAAGPASPWTVDGTCPTASGGEGRPWSAAMTVSSPASGAPEPGRSWGSAAPEPSCRPSAAPREDPVVPRDESAVPREEPVVPRDESAVPREEPVVPRDEPAVPREEPVVPGGEPTARDETVPYAEPAVPGDETVPDEGVPGDTSLRGEEPVPYAEAAPSVQPALPGQAASTSHTARPGDSGPQGVPCATKPPCPEHTAGGASCGGGKAEHGVQAGTGGSFTDSVPALAAGGLLIAGAFGGAAYRLRLRGESRDH</sequence>
<evidence type="ECO:0000256" key="1">
    <source>
        <dbReference type="SAM" id="MobiDB-lite"/>
    </source>
</evidence>
<protein>
    <recommendedName>
        <fullName evidence="5">Secreted protein</fullName>
    </recommendedName>
</protein>
<evidence type="ECO:0008006" key="5">
    <source>
        <dbReference type="Google" id="ProtNLM"/>
    </source>
</evidence>
<accession>A0ABV1VNY1</accession>
<dbReference type="EMBL" id="JBEPCV010000042">
    <property type="protein sequence ID" value="MER6908198.1"/>
    <property type="molecule type" value="Genomic_DNA"/>
</dbReference>
<feature type="region of interest" description="Disordered" evidence="1">
    <location>
        <begin position="112"/>
        <end position="341"/>
    </location>
</feature>
<feature type="region of interest" description="Disordered" evidence="1">
    <location>
        <begin position="23"/>
        <end position="52"/>
    </location>
</feature>
<feature type="signal peptide" evidence="2">
    <location>
        <begin position="1"/>
        <end position="22"/>
    </location>
</feature>
<keyword evidence="4" id="KW-1185">Reference proteome</keyword>
<dbReference type="Proteomes" id="UP001490330">
    <property type="component" value="Unassembled WGS sequence"/>
</dbReference>
<evidence type="ECO:0000256" key="2">
    <source>
        <dbReference type="SAM" id="SignalP"/>
    </source>
</evidence>
<organism evidence="3 4">
    <name type="scientific">Streptomyces flaveolus</name>
    <dbReference type="NCBI Taxonomy" id="67297"/>
    <lineage>
        <taxon>Bacteria</taxon>
        <taxon>Bacillati</taxon>
        <taxon>Actinomycetota</taxon>
        <taxon>Actinomycetes</taxon>
        <taxon>Kitasatosporales</taxon>
        <taxon>Streptomycetaceae</taxon>
        <taxon>Streptomyces</taxon>
    </lineage>
</organism>
<name>A0ABV1VNY1_9ACTN</name>
<reference evidence="3 4" key="1">
    <citation type="submission" date="2024-06" db="EMBL/GenBank/DDBJ databases">
        <title>The Natural Products Discovery Center: Release of the First 8490 Sequenced Strains for Exploring Actinobacteria Biosynthetic Diversity.</title>
        <authorList>
            <person name="Kalkreuter E."/>
            <person name="Kautsar S.A."/>
            <person name="Yang D."/>
            <person name="Bader C.D."/>
            <person name="Teijaro C.N."/>
            <person name="Fluegel L."/>
            <person name="Davis C.M."/>
            <person name="Simpson J.R."/>
            <person name="Lauterbach L."/>
            <person name="Steele A.D."/>
            <person name="Gui C."/>
            <person name="Meng S."/>
            <person name="Li G."/>
            <person name="Viehrig K."/>
            <person name="Ye F."/>
            <person name="Su P."/>
            <person name="Kiefer A.F."/>
            <person name="Nichols A."/>
            <person name="Cepeda A.J."/>
            <person name="Yan W."/>
            <person name="Fan B."/>
            <person name="Jiang Y."/>
            <person name="Adhikari A."/>
            <person name="Zheng C.-J."/>
            <person name="Schuster L."/>
            <person name="Cowan T.M."/>
            <person name="Smanski M.J."/>
            <person name="Chevrette M.G."/>
            <person name="De Carvalho L.P.S."/>
            <person name="Shen B."/>
        </authorList>
    </citation>
    <scope>NUCLEOTIDE SEQUENCE [LARGE SCALE GENOMIC DNA]</scope>
    <source>
        <strain evidence="3 4">NPDC000632</strain>
    </source>
</reference>
<dbReference type="RefSeq" id="WP_350714916.1">
    <property type="nucleotide sequence ID" value="NZ_JBEPCO010000002.1"/>
</dbReference>
<keyword evidence="2" id="KW-0732">Signal</keyword>
<comment type="caution">
    <text evidence="3">The sequence shown here is derived from an EMBL/GenBank/DDBJ whole genome shotgun (WGS) entry which is preliminary data.</text>
</comment>
<feature type="chain" id="PRO_5045178193" description="Secreted protein" evidence="2">
    <location>
        <begin position="23"/>
        <end position="372"/>
    </location>
</feature>
<evidence type="ECO:0000313" key="3">
    <source>
        <dbReference type="EMBL" id="MER6908198.1"/>
    </source>
</evidence>
<gene>
    <name evidence="3" type="ORF">ABT322_31580</name>
</gene>
<evidence type="ECO:0000313" key="4">
    <source>
        <dbReference type="Proteomes" id="UP001490330"/>
    </source>
</evidence>
<proteinExistence type="predicted"/>
<feature type="compositionally biased region" description="Basic and acidic residues" evidence="1">
    <location>
        <begin position="179"/>
        <end position="225"/>
    </location>
</feature>